<reference evidence="1" key="1">
    <citation type="journal article" date="2023" name="Front. Microbiol.">
        <title>Isolation of Brucella inopinata from a White's tree frog (Litoria caerulea): pose exotic frogs a potential risk to human health?</title>
        <authorList>
            <person name="Scholz H.C."/>
            <person name="Heckers K.O."/>
            <person name="Appelt S."/>
            <person name="Geier-Doemling D."/>
            <person name="Schlegel P."/>
            <person name="Wattam A.R."/>
        </authorList>
    </citation>
    <scope>NUCLEOTIDE SEQUENCE</scope>
    <source>
        <strain evidence="1">FO700662</strain>
    </source>
</reference>
<organism evidence="1 2">
    <name type="scientific">Brucella inopinata</name>
    <dbReference type="NCBI Taxonomy" id="1218315"/>
    <lineage>
        <taxon>Bacteria</taxon>
        <taxon>Pseudomonadati</taxon>
        <taxon>Pseudomonadota</taxon>
        <taxon>Alphaproteobacteria</taxon>
        <taxon>Hyphomicrobiales</taxon>
        <taxon>Brucellaceae</taxon>
        <taxon>Brucella/Ochrobactrum group</taxon>
        <taxon>Brucella</taxon>
    </lineage>
</organism>
<accession>A0AAW7B2I7</accession>
<proteinExistence type="predicted"/>
<evidence type="ECO:0000313" key="1">
    <source>
        <dbReference type="EMBL" id="MDL2331677.1"/>
    </source>
</evidence>
<name>A0AAW7B2I7_9HYPH</name>
<evidence type="ECO:0000313" key="2">
    <source>
        <dbReference type="Proteomes" id="UP001171122"/>
    </source>
</evidence>
<dbReference type="RefSeq" id="WP_247642700.1">
    <property type="nucleotide sequence ID" value="NZ_JARQXC010000002.1"/>
</dbReference>
<protein>
    <submittedName>
        <fullName evidence="1">Uncharacterized protein</fullName>
    </submittedName>
</protein>
<dbReference type="Proteomes" id="UP001171122">
    <property type="component" value="Unassembled WGS sequence"/>
</dbReference>
<gene>
    <name evidence="1" type="ORF">P8A28_01645</name>
</gene>
<comment type="caution">
    <text evidence="1">The sequence shown here is derived from an EMBL/GenBank/DDBJ whole genome shotgun (WGS) entry which is preliminary data.</text>
</comment>
<dbReference type="EMBL" id="JARQXC010000002">
    <property type="protein sequence ID" value="MDL2331677.1"/>
    <property type="molecule type" value="Genomic_DNA"/>
</dbReference>
<keyword evidence="2" id="KW-1185">Reference proteome</keyword>
<dbReference type="AlphaFoldDB" id="A0AAW7B2I7"/>
<sequence length="78" mass="8841">MKPMTDWREGRGYVHTYVCEQIAAVGRTDRAFITEILAKAGLEVVRQAADSLTVLIPETGKNFTLRGAIYNQRPHHDR</sequence>